<dbReference type="InterPro" id="IPR011037">
    <property type="entry name" value="Pyrv_Knase-like_insert_dom_sf"/>
</dbReference>
<name>A0ABT8C2W1_9BACT</name>
<dbReference type="PANTHER" id="PTHR14237:SF19">
    <property type="entry name" value="MITOCHONDRIAL AMIDOXIME REDUCING COMPONENT 1"/>
    <property type="match status" value="1"/>
</dbReference>
<dbReference type="EMBL" id="JAUFQS010000004">
    <property type="protein sequence ID" value="MDN3686840.1"/>
    <property type="molecule type" value="Genomic_DNA"/>
</dbReference>
<dbReference type="InterPro" id="IPR005302">
    <property type="entry name" value="MoCF_Sase_C"/>
</dbReference>
<proteinExistence type="predicted"/>
<feature type="domain" description="MOSC" evidence="1">
    <location>
        <begin position="125"/>
        <end position="264"/>
    </location>
</feature>
<dbReference type="Proteomes" id="UP001236663">
    <property type="component" value="Unassembled WGS sequence"/>
</dbReference>
<dbReference type="Pfam" id="PF03476">
    <property type="entry name" value="MOSC_N"/>
    <property type="match status" value="1"/>
</dbReference>
<sequence length="264" mass="29695">MKISELHIYPIKSLGGIALTESQAGISGLKYDRQWMLVDRNGKFLSQRSLPQMALFQVALKNDALHIVHKKHLDKGIQIPVSADVGELKKVSIWDDELPALAIDPLADEWFSDLLHFPCSLVKMSPLHKRWLKKKYQINREYVGFADSMPFLLIGQSSLDDLNARLETPVPMSRFRPNMVFSGGSPYIEDTWDRFSVGTVPFKITKPCARCIMTTVDLASGEKGKEPLSTLAQYRKQGKKILFGQNGIVLEESRIAVGDVLQPK</sequence>
<dbReference type="SUPFAM" id="SSF141673">
    <property type="entry name" value="MOSC N-terminal domain-like"/>
    <property type="match status" value="1"/>
</dbReference>
<gene>
    <name evidence="2" type="ORF">QWZ15_03260</name>
</gene>
<reference evidence="3" key="1">
    <citation type="journal article" date="2019" name="Int. J. Syst. Evol. Microbiol.">
        <title>The Global Catalogue of Microorganisms (GCM) 10K type strain sequencing project: providing services to taxonomists for standard genome sequencing and annotation.</title>
        <authorList>
            <consortium name="The Broad Institute Genomics Platform"/>
            <consortium name="The Broad Institute Genome Sequencing Center for Infectious Disease"/>
            <person name="Wu L."/>
            <person name="Ma J."/>
        </authorList>
    </citation>
    <scope>NUCLEOTIDE SEQUENCE [LARGE SCALE GENOMIC DNA]</scope>
    <source>
        <strain evidence="3">CECT 7706</strain>
    </source>
</reference>
<evidence type="ECO:0000313" key="2">
    <source>
        <dbReference type="EMBL" id="MDN3686840.1"/>
    </source>
</evidence>
<protein>
    <submittedName>
        <fullName evidence="2">MOSC domain-containing protein</fullName>
    </submittedName>
</protein>
<dbReference type="PANTHER" id="PTHR14237">
    <property type="entry name" value="MOLYBDOPTERIN COFACTOR SULFURASE MOSC"/>
    <property type="match status" value="1"/>
</dbReference>
<comment type="caution">
    <text evidence="2">The sequence shown here is derived from an EMBL/GenBank/DDBJ whole genome shotgun (WGS) entry which is preliminary data.</text>
</comment>
<keyword evidence="3" id="KW-1185">Reference proteome</keyword>
<dbReference type="PROSITE" id="PS51340">
    <property type="entry name" value="MOSC"/>
    <property type="match status" value="1"/>
</dbReference>
<dbReference type="InterPro" id="IPR005303">
    <property type="entry name" value="MOCOS_middle"/>
</dbReference>
<dbReference type="Pfam" id="PF03473">
    <property type="entry name" value="MOSC"/>
    <property type="match status" value="1"/>
</dbReference>
<dbReference type="RefSeq" id="WP_163383764.1">
    <property type="nucleotide sequence ID" value="NZ_JAUFQS010000004.1"/>
</dbReference>
<dbReference type="SUPFAM" id="SSF50800">
    <property type="entry name" value="PK beta-barrel domain-like"/>
    <property type="match status" value="1"/>
</dbReference>
<evidence type="ECO:0000313" key="3">
    <source>
        <dbReference type="Proteomes" id="UP001236663"/>
    </source>
</evidence>
<organism evidence="2 3">
    <name type="scientific">Cyclobacterium jeungdonense</name>
    <dbReference type="NCBI Taxonomy" id="708087"/>
    <lineage>
        <taxon>Bacteria</taxon>
        <taxon>Pseudomonadati</taxon>
        <taxon>Bacteroidota</taxon>
        <taxon>Cytophagia</taxon>
        <taxon>Cytophagales</taxon>
        <taxon>Cyclobacteriaceae</taxon>
        <taxon>Cyclobacterium</taxon>
    </lineage>
</organism>
<evidence type="ECO:0000259" key="1">
    <source>
        <dbReference type="PROSITE" id="PS51340"/>
    </source>
</evidence>
<accession>A0ABT8C2W1</accession>